<evidence type="ECO:0000313" key="1">
    <source>
        <dbReference type="EMBL" id="KAI4346055.1"/>
    </source>
</evidence>
<proteinExistence type="predicted"/>
<gene>
    <name evidence="1" type="ORF">L6164_013137</name>
</gene>
<keyword evidence="2" id="KW-1185">Reference proteome</keyword>
<dbReference type="EMBL" id="CM039430">
    <property type="protein sequence ID" value="KAI4346055.1"/>
    <property type="molecule type" value="Genomic_DNA"/>
</dbReference>
<reference evidence="1 2" key="1">
    <citation type="journal article" date="2022" name="DNA Res.">
        <title>Chromosomal-level genome assembly of the orchid tree Bauhinia variegata (Leguminosae; Cercidoideae) supports the allotetraploid origin hypothesis of Bauhinia.</title>
        <authorList>
            <person name="Zhong Y."/>
            <person name="Chen Y."/>
            <person name="Zheng D."/>
            <person name="Pang J."/>
            <person name="Liu Y."/>
            <person name="Luo S."/>
            <person name="Meng S."/>
            <person name="Qian L."/>
            <person name="Wei D."/>
            <person name="Dai S."/>
            <person name="Zhou R."/>
        </authorList>
    </citation>
    <scope>NUCLEOTIDE SEQUENCE [LARGE SCALE GENOMIC DNA]</scope>
    <source>
        <strain evidence="1">BV-YZ2020</strain>
    </source>
</reference>
<name>A0ACB9PHM4_BAUVA</name>
<organism evidence="1 2">
    <name type="scientific">Bauhinia variegata</name>
    <name type="common">Purple orchid tree</name>
    <name type="synonym">Phanera variegata</name>
    <dbReference type="NCBI Taxonomy" id="167791"/>
    <lineage>
        <taxon>Eukaryota</taxon>
        <taxon>Viridiplantae</taxon>
        <taxon>Streptophyta</taxon>
        <taxon>Embryophyta</taxon>
        <taxon>Tracheophyta</taxon>
        <taxon>Spermatophyta</taxon>
        <taxon>Magnoliopsida</taxon>
        <taxon>eudicotyledons</taxon>
        <taxon>Gunneridae</taxon>
        <taxon>Pentapetalae</taxon>
        <taxon>rosids</taxon>
        <taxon>fabids</taxon>
        <taxon>Fabales</taxon>
        <taxon>Fabaceae</taxon>
        <taxon>Cercidoideae</taxon>
        <taxon>Cercideae</taxon>
        <taxon>Bauhiniinae</taxon>
        <taxon>Bauhinia</taxon>
    </lineage>
</organism>
<evidence type="ECO:0000313" key="2">
    <source>
        <dbReference type="Proteomes" id="UP000828941"/>
    </source>
</evidence>
<accession>A0ACB9PHM4</accession>
<sequence length="800" mass="89976">MNVIKYGFRMLVFGNNSYSSSIQTRIFCTVQSKFPTSDSLNISGKFALFLDDCSDVLTLKKLHARIFVSGFENNSFLATKLLKCYAKFGLLSEPRWIFYKIISRNHSLWNPIFVGYFSAGHYGEVLIRYLDLKQQKICLDGSAITFSLKSCIELGSLEFGRGIHVDAFKFNLNADCFVGSSLIGLYSKHGKMEEASRAYNEITNKDVVACTSIITAYAQCRDLCAYEAFRIAYGMQKEQLLPNRVTLVSLLQAATHLGTLKEGRAIHGYSIRKGIGISDEIFETSLMDMYQKCGDPQTAAFIFGKMHTRTIGSWNTMIVGYLHTGHALEAFDLFCQMMQENISPDLVTLANAILSCATLNYLCQGKSIHGCMVRMGAELDLVETTALVDLYSKFDVTKARKIFDSSGDKDTILFDVMMAGYLQHNLSREAVQIFNEMVKVGVRPSLGSLLNILSAVSSLKDAQQVRSVHGYVLRYGYVMNMEIANQIIYAYAKCGSIHCAKKVFDRIRHRDLVTWTSMMKGYIHHGHIEEAISLFRLLQKENLNLDSVTLISLLQALSQLGCLSSIKEVHCHIYRVFHGREASITNFLITAYAKYGRLEMAKFLFEQMTERCLTSWNAMISAYGMHGHSKEVLKLFDQMKSAKIVPDEITFTSILSACSHSGLIEEGLQAFRTMVKEYCIVPCEVHYSCIVDLLSRAGRLKDAYDLTKCMPSKHSSSALVALLSACRLYGDTEMGEVIGKQILKLEPDNSSSYYLVSNLYAERGKWDEVASIRTKTRERGIKRTTGYSSIELDEYCAKCE</sequence>
<protein>
    <submittedName>
        <fullName evidence="1">Uncharacterized protein</fullName>
    </submittedName>
</protein>
<dbReference type="Proteomes" id="UP000828941">
    <property type="component" value="Chromosome 5"/>
</dbReference>
<comment type="caution">
    <text evidence="1">The sequence shown here is derived from an EMBL/GenBank/DDBJ whole genome shotgun (WGS) entry which is preliminary data.</text>
</comment>